<dbReference type="InterPro" id="IPR009784">
    <property type="entry name" value="DUF1349"/>
</dbReference>
<dbReference type="STRING" id="1051890.A0A3N4LUC0"/>
<dbReference type="InterPro" id="IPR013320">
    <property type="entry name" value="ConA-like_dom_sf"/>
</dbReference>
<protein>
    <submittedName>
        <fullName evidence="1">Uncharacterized protein</fullName>
    </submittedName>
</protein>
<dbReference type="Gene3D" id="2.60.120.200">
    <property type="match status" value="1"/>
</dbReference>
<proteinExistence type="predicted"/>
<reference evidence="1 2" key="1">
    <citation type="journal article" date="2018" name="Nat. Ecol. Evol.">
        <title>Pezizomycetes genomes reveal the molecular basis of ectomycorrhizal truffle lifestyle.</title>
        <authorList>
            <person name="Murat C."/>
            <person name="Payen T."/>
            <person name="Noel B."/>
            <person name="Kuo A."/>
            <person name="Morin E."/>
            <person name="Chen J."/>
            <person name="Kohler A."/>
            <person name="Krizsan K."/>
            <person name="Balestrini R."/>
            <person name="Da Silva C."/>
            <person name="Montanini B."/>
            <person name="Hainaut M."/>
            <person name="Levati E."/>
            <person name="Barry K.W."/>
            <person name="Belfiori B."/>
            <person name="Cichocki N."/>
            <person name="Clum A."/>
            <person name="Dockter R.B."/>
            <person name="Fauchery L."/>
            <person name="Guy J."/>
            <person name="Iotti M."/>
            <person name="Le Tacon F."/>
            <person name="Lindquist E.A."/>
            <person name="Lipzen A."/>
            <person name="Malagnac F."/>
            <person name="Mello A."/>
            <person name="Molinier V."/>
            <person name="Miyauchi S."/>
            <person name="Poulain J."/>
            <person name="Riccioni C."/>
            <person name="Rubini A."/>
            <person name="Sitrit Y."/>
            <person name="Splivallo R."/>
            <person name="Traeger S."/>
            <person name="Wang M."/>
            <person name="Zifcakova L."/>
            <person name="Wipf D."/>
            <person name="Zambonelli A."/>
            <person name="Paolocci F."/>
            <person name="Nowrousian M."/>
            <person name="Ottonello S."/>
            <person name="Baldrian P."/>
            <person name="Spatafora J.W."/>
            <person name="Henrissat B."/>
            <person name="Nagy L.G."/>
            <person name="Aury J.M."/>
            <person name="Wincker P."/>
            <person name="Grigoriev I.V."/>
            <person name="Bonfante P."/>
            <person name="Martin F.M."/>
        </authorList>
    </citation>
    <scope>NUCLEOTIDE SEQUENCE [LARGE SCALE GENOMIC DNA]</scope>
    <source>
        <strain evidence="1 2">ATCC MYA-4762</strain>
    </source>
</reference>
<dbReference type="OrthoDB" id="42525at2759"/>
<dbReference type="PANTHER" id="PTHR35332">
    <property type="entry name" value="REGULATION OF ENOLASE PROTEIN 1"/>
    <property type="match status" value="1"/>
</dbReference>
<evidence type="ECO:0000313" key="2">
    <source>
        <dbReference type="Proteomes" id="UP000267821"/>
    </source>
</evidence>
<sequence>MPPDSSSFAYLNLPPSTPIPPWMGSFTLTARTRAGTDLWRKPSRDTFTAPVLYTRPLMTFTRAEVLVVAPWNYEWDQGGLVIFAGHKWVKAGIEFYDCRSVASSVSASTDGADWSLVELPKGQNDLRVRLEKVGSSLEVWFEDGQGEWKKLREVNWFFWGVEEKTIKVGVYASRPANLNFPQAMSSPGTRLSDGLVVEFEGLEIW</sequence>
<gene>
    <name evidence="1" type="ORF">L211DRAFT_856226</name>
</gene>
<dbReference type="EMBL" id="ML121534">
    <property type="protein sequence ID" value="RPB26467.1"/>
    <property type="molecule type" value="Genomic_DNA"/>
</dbReference>
<dbReference type="PANTHER" id="PTHR35332:SF3">
    <property type="entry name" value="FUCOSE-SPECIFIC LECTIN"/>
    <property type="match status" value="1"/>
</dbReference>
<dbReference type="SUPFAM" id="SSF49899">
    <property type="entry name" value="Concanavalin A-like lectins/glucanases"/>
    <property type="match status" value="1"/>
</dbReference>
<dbReference type="Pfam" id="PF07081">
    <property type="entry name" value="DUF1349"/>
    <property type="match status" value="1"/>
</dbReference>
<dbReference type="InParanoid" id="A0A3N4LUC0"/>
<dbReference type="Proteomes" id="UP000267821">
    <property type="component" value="Unassembled WGS sequence"/>
</dbReference>
<accession>A0A3N4LUC0</accession>
<keyword evidence="2" id="KW-1185">Reference proteome</keyword>
<organism evidence="1 2">
    <name type="scientific">Terfezia boudieri ATCC MYA-4762</name>
    <dbReference type="NCBI Taxonomy" id="1051890"/>
    <lineage>
        <taxon>Eukaryota</taxon>
        <taxon>Fungi</taxon>
        <taxon>Dikarya</taxon>
        <taxon>Ascomycota</taxon>
        <taxon>Pezizomycotina</taxon>
        <taxon>Pezizomycetes</taxon>
        <taxon>Pezizales</taxon>
        <taxon>Pezizaceae</taxon>
        <taxon>Terfezia</taxon>
    </lineage>
</organism>
<dbReference type="AlphaFoldDB" id="A0A3N4LUC0"/>
<evidence type="ECO:0000313" key="1">
    <source>
        <dbReference type="EMBL" id="RPB26467.1"/>
    </source>
</evidence>
<name>A0A3N4LUC0_9PEZI</name>